<evidence type="ECO:0000313" key="1">
    <source>
        <dbReference type="EMBL" id="SHJ85033.1"/>
    </source>
</evidence>
<dbReference type="Proteomes" id="UP000184529">
    <property type="component" value="Unassembled WGS sequence"/>
</dbReference>
<gene>
    <name evidence="1" type="ORF">SAMN02745219_03489</name>
</gene>
<reference evidence="2" key="1">
    <citation type="submission" date="2016-11" db="EMBL/GenBank/DDBJ databases">
        <authorList>
            <person name="Varghese N."/>
            <person name="Submissions S."/>
        </authorList>
    </citation>
    <scope>NUCLEOTIDE SEQUENCE [LARGE SCALE GENOMIC DNA]</scope>
    <source>
        <strain evidence="2">DSM 16057</strain>
    </source>
</reference>
<keyword evidence="2" id="KW-1185">Reference proteome</keyword>
<protein>
    <submittedName>
        <fullName evidence="1">Uncharacterized protein</fullName>
    </submittedName>
</protein>
<dbReference type="RefSeq" id="WP_165613294.1">
    <property type="nucleotide sequence ID" value="NZ_FQZM01000076.1"/>
</dbReference>
<organism evidence="1 2">
    <name type="scientific">Desulfofundulus thermosubterraneus DSM 16057</name>
    <dbReference type="NCBI Taxonomy" id="1121432"/>
    <lineage>
        <taxon>Bacteria</taxon>
        <taxon>Bacillati</taxon>
        <taxon>Bacillota</taxon>
        <taxon>Clostridia</taxon>
        <taxon>Eubacteriales</taxon>
        <taxon>Peptococcaceae</taxon>
        <taxon>Desulfofundulus</taxon>
    </lineage>
</organism>
<dbReference type="AlphaFoldDB" id="A0A1M6MP22"/>
<proteinExistence type="predicted"/>
<dbReference type="STRING" id="1121432.SAMN02745219_03489"/>
<name>A0A1M6MP22_9FIRM</name>
<dbReference type="EMBL" id="FQZM01000076">
    <property type="protein sequence ID" value="SHJ85033.1"/>
    <property type="molecule type" value="Genomic_DNA"/>
</dbReference>
<evidence type="ECO:0000313" key="2">
    <source>
        <dbReference type="Proteomes" id="UP000184529"/>
    </source>
</evidence>
<accession>A0A1M6MP22</accession>
<sequence length="53" mass="5830">MTDWLIFPTQGRRSFAGRPVRVLGIDLGITNSAVAEIIWDPKSDEPVTARSTS</sequence>